<dbReference type="InterPro" id="IPR017900">
    <property type="entry name" value="4Fe4S_Fe_S_CS"/>
</dbReference>
<dbReference type="Pfam" id="PF02754">
    <property type="entry name" value="CCG"/>
    <property type="match status" value="2"/>
</dbReference>
<dbReference type="InterPro" id="IPR004017">
    <property type="entry name" value="Cys_rich_dom"/>
</dbReference>
<name>A0A3A4ZDG6_UNCKA</name>
<feature type="domain" description="Dihydroprymidine dehydrogenase" evidence="6">
    <location>
        <begin position="460"/>
        <end position="538"/>
    </location>
</feature>
<dbReference type="InterPro" id="IPR023753">
    <property type="entry name" value="FAD/NAD-binding_dom"/>
</dbReference>
<feature type="domain" description="Cysteine-rich" evidence="4">
    <location>
        <begin position="597"/>
        <end position="678"/>
    </location>
</feature>
<dbReference type="Pfam" id="PF07992">
    <property type="entry name" value="Pyr_redox_2"/>
    <property type="match status" value="1"/>
</dbReference>
<evidence type="ECO:0000259" key="5">
    <source>
        <dbReference type="Pfam" id="PF07992"/>
    </source>
</evidence>
<dbReference type="Gene3D" id="1.10.1060.10">
    <property type="entry name" value="Alpha-helical ferredoxin"/>
    <property type="match status" value="2"/>
</dbReference>
<evidence type="ECO:0000313" key="8">
    <source>
        <dbReference type="Proteomes" id="UP000265540"/>
    </source>
</evidence>
<dbReference type="EMBL" id="QZJF01000014">
    <property type="protein sequence ID" value="RJR27241.1"/>
    <property type="molecule type" value="Genomic_DNA"/>
</dbReference>
<proteinExistence type="predicted"/>
<feature type="domain" description="FAD/NAD(P)-binding" evidence="5">
    <location>
        <begin position="114"/>
        <end position="402"/>
    </location>
</feature>
<evidence type="ECO:0000259" key="4">
    <source>
        <dbReference type="Pfam" id="PF02754"/>
    </source>
</evidence>
<dbReference type="PRINTS" id="PR00419">
    <property type="entry name" value="ADXRDTASE"/>
</dbReference>
<evidence type="ECO:0000259" key="6">
    <source>
        <dbReference type="Pfam" id="PF14691"/>
    </source>
</evidence>
<dbReference type="PROSITE" id="PS00198">
    <property type="entry name" value="4FE4S_FER_1"/>
    <property type="match status" value="1"/>
</dbReference>
<feature type="domain" description="Dihydroprymidine dehydrogenase" evidence="6">
    <location>
        <begin position="14"/>
        <end position="96"/>
    </location>
</feature>
<gene>
    <name evidence="7" type="ORF">C4561_02750</name>
</gene>
<dbReference type="SUPFAM" id="SSF46548">
    <property type="entry name" value="alpha-helical ferredoxin"/>
    <property type="match status" value="2"/>
</dbReference>
<dbReference type="PANTHER" id="PTHR42783">
    <property type="entry name" value="GLUTAMATE SYNTHASE [NADPH] SMALL CHAIN"/>
    <property type="match status" value="1"/>
</dbReference>
<dbReference type="PANTHER" id="PTHR42783:SF3">
    <property type="entry name" value="GLUTAMATE SYNTHASE [NADPH] SMALL CHAIN-RELATED"/>
    <property type="match status" value="1"/>
</dbReference>
<protein>
    <submittedName>
        <fullName evidence="7">FAD-dependent oxidoreductase</fullName>
    </submittedName>
</protein>
<dbReference type="Gene3D" id="3.50.50.60">
    <property type="entry name" value="FAD/NAD(P)-binding domain"/>
    <property type="match status" value="2"/>
</dbReference>
<reference evidence="7 8" key="1">
    <citation type="journal article" date="2017" name="ISME J.">
        <title>Energy and carbon metabolisms in a deep terrestrial subsurface fluid microbial community.</title>
        <authorList>
            <person name="Momper L."/>
            <person name="Jungbluth S.P."/>
            <person name="Lee M.D."/>
            <person name="Amend J.P."/>
        </authorList>
    </citation>
    <scope>NUCLEOTIDE SEQUENCE [LARGE SCALE GENOMIC DNA]</scope>
    <source>
        <strain evidence="7">SURF_46</strain>
    </source>
</reference>
<evidence type="ECO:0000256" key="2">
    <source>
        <dbReference type="ARBA" id="ARBA00023004"/>
    </source>
</evidence>
<dbReference type="InterPro" id="IPR009051">
    <property type="entry name" value="Helical_ferredxn"/>
</dbReference>
<sequence length="844" mass="93693">MMDQLINYEEVLTKCLSETMPPCQVSCPLQVDTREYVQYISQGNFNASYAKIWEKLPFPGILGRICLHPCETQCRRGAKDEAVALCALKRSSADYTEYQFEKLLPRELPEKKEKIAIVGGGPAGLMAAYDLRLAGYKVVLYEAAEMLGGMLTQAIPPYRLPRDIVIGELNVLHQIGVTILTNSRLGKDFQLSELLGKFSAVLLATGLPGSKKLTIEGDNLIGVLGGLDFLRLALNGEAGIPELIRDRHVVVVGGGNVAVDAARTAIRLKARDVLLVYRRTKAEMRALPSEVNEALEEGVNLKTGLMPRRIIGKKGRVTGIEFVPFKATGEAGMVELLPTDCIISAIGQVAELDFLNEEFAFLAPEGQLEFDSVTCTTKQQGLFLAGDLILGASTVVEAMASGRRAALYIDRYLQGQGLPSTSTLEESSLDESFLNLLNNNISQVEVKPRKVLSNVAPELRINNFTEVNPGYNREDAIEEAGRCLQCECRFCVKECEFLQEICASPLELVRKLAQGEYPPEVPYLCNICELCVKVCPQDLDIGALLLGLRQQMVERGEGPLPGHAFVDRDQDHVNSEAFLLTMSNPERNKVKDGNETYAFFPGCSLSGYSPELTLKAFQHLKNIVSCDGIILHCCGAPNLLIGRRAKFDSMLAGICTQMEKLESTTLVVACPDCYHTIKNHASNIKITTLYHLLAEKDSLRKLSIRNDDRRTFTIHDSCKARWECDLQDAIRKILHHLGHNIVEMPYSREMTRCCGNGGMVPYTDLDFFIRLVERRLADTNNDIVTYCAACRETLSSQGGSAVHILDLIFNQAWGDVLRAEPKTGRERRENQTRLREMLQAVDYK</sequence>
<keyword evidence="2" id="KW-0408">Iron</keyword>
<dbReference type="GO" id="GO:0016491">
    <property type="term" value="F:oxidoreductase activity"/>
    <property type="evidence" value="ECO:0007669"/>
    <property type="project" value="InterPro"/>
</dbReference>
<organism evidence="7 8">
    <name type="scientific">candidate division WWE3 bacterium</name>
    <dbReference type="NCBI Taxonomy" id="2053526"/>
    <lineage>
        <taxon>Bacteria</taxon>
        <taxon>Katanobacteria</taxon>
    </lineage>
</organism>
<evidence type="ECO:0000313" key="7">
    <source>
        <dbReference type="EMBL" id="RJR27241.1"/>
    </source>
</evidence>
<dbReference type="InterPro" id="IPR036188">
    <property type="entry name" value="FAD/NAD-bd_sf"/>
</dbReference>
<feature type="domain" description="Cysteine-rich" evidence="4">
    <location>
        <begin position="713"/>
        <end position="794"/>
    </location>
</feature>
<dbReference type="Proteomes" id="UP000265540">
    <property type="component" value="Unassembled WGS sequence"/>
</dbReference>
<dbReference type="GO" id="GO:0046872">
    <property type="term" value="F:metal ion binding"/>
    <property type="evidence" value="ECO:0007669"/>
    <property type="project" value="UniProtKB-KW"/>
</dbReference>
<evidence type="ECO:0000256" key="3">
    <source>
        <dbReference type="ARBA" id="ARBA00023014"/>
    </source>
</evidence>
<dbReference type="AlphaFoldDB" id="A0A3A4ZDG6"/>
<keyword evidence="1" id="KW-0479">Metal-binding</keyword>
<keyword evidence="3" id="KW-0411">Iron-sulfur</keyword>
<dbReference type="Pfam" id="PF14691">
    <property type="entry name" value="Fer4_20"/>
    <property type="match status" value="2"/>
</dbReference>
<comment type="caution">
    <text evidence="7">The sequence shown here is derived from an EMBL/GenBank/DDBJ whole genome shotgun (WGS) entry which is preliminary data.</text>
</comment>
<dbReference type="GO" id="GO:0051536">
    <property type="term" value="F:iron-sulfur cluster binding"/>
    <property type="evidence" value="ECO:0007669"/>
    <property type="project" value="UniProtKB-KW"/>
</dbReference>
<dbReference type="SUPFAM" id="SSF51971">
    <property type="entry name" value="Nucleotide-binding domain"/>
    <property type="match status" value="1"/>
</dbReference>
<evidence type="ECO:0000256" key="1">
    <source>
        <dbReference type="ARBA" id="ARBA00022723"/>
    </source>
</evidence>
<accession>A0A3A4ZDG6</accession>
<dbReference type="InterPro" id="IPR028261">
    <property type="entry name" value="DPD_II"/>
</dbReference>